<gene>
    <name evidence="4" type="ORF">METZ01_LOCUS116514</name>
</gene>
<name>A0A381XGB4_9ZZZZ</name>
<protein>
    <recommendedName>
        <fullName evidence="3">NAD-dependent epimerase/dehydratase domain-containing protein</fullName>
    </recommendedName>
</protein>
<dbReference type="InterPro" id="IPR036291">
    <property type="entry name" value="NAD(P)-bd_dom_sf"/>
</dbReference>
<dbReference type="EMBL" id="UINC01015042">
    <property type="protein sequence ID" value="SVA63660.1"/>
    <property type="molecule type" value="Genomic_DNA"/>
</dbReference>
<dbReference type="SUPFAM" id="SSF51735">
    <property type="entry name" value="NAD(P)-binding Rossmann-fold domains"/>
    <property type="match status" value="1"/>
</dbReference>
<evidence type="ECO:0000256" key="2">
    <source>
        <dbReference type="ARBA" id="ARBA00023277"/>
    </source>
</evidence>
<dbReference type="Pfam" id="PF01370">
    <property type="entry name" value="Epimerase"/>
    <property type="match status" value="1"/>
</dbReference>
<evidence type="ECO:0000259" key="3">
    <source>
        <dbReference type="Pfam" id="PF01370"/>
    </source>
</evidence>
<dbReference type="Gene3D" id="3.90.25.10">
    <property type="entry name" value="UDP-galactose 4-epimerase, domain 1"/>
    <property type="match status" value="1"/>
</dbReference>
<dbReference type="InterPro" id="IPR001509">
    <property type="entry name" value="Epimerase_deHydtase"/>
</dbReference>
<dbReference type="PANTHER" id="PTHR43103:SF3">
    <property type="entry name" value="ADP-L-GLYCERO-D-MANNO-HEPTOSE-6-EPIMERASE"/>
    <property type="match status" value="1"/>
</dbReference>
<dbReference type="PANTHER" id="PTHR43103">
    <property type="entry name" value="NUCLEOSIDE-DIPHOSPHATE-SUGAR EPIMERASE"/>
    <property type="match status" value="1"/>
</dbReference>
<keyword evidence="2" id="KW-0119">Carbohydrate metabolism</keyword>
<dbReference type="Gene3D" id="3.40.50.720">
    <property type="entry name" value="NAD(P)-binding Rossmann-like Domain"/>
    <property type="match status" value="1"/>
</dbReference>
<evidence type="ECO:0000256" key="1">
    <source>
        <dbReference type="ARBA" id="ARBA00022857"/>
    </source>
</evidence>
<keyword evidence="1" id="KW-0521">NADP</keyword>
<organism evidence="4">
    <name type="scientific">marine metagenome</name>
    <dbReference type="NCBI Taxonomy" id="408172"/>
    <lineage>
        <taxon>unclassified sequences</taxon>
        <taxon>metagenomes</taxon>
        <taxon>ecological metagenomes</taxon>
    </lineage>
</organism>
<reference evidence="4" key="1">
    <citation type="submission" date="2018-05" db="EMBL/GenBank/DDBJ databases">
        <authorList>
            <person name="Lanie J.A."/>
            <person name="Ng W.-L."/>
            <person name="Kazmierczak K.M."/>
            <person name="Andrzejewski T.M."/>
            <person name="Davidsen T.M."/>
            <person name="Wayne K.J."/>
            <person name="Tettelin H."/>
            <person name="Glass J.I."/>
            <person name="Rusch D."/>
            <person name="Podicherti R."/>
            <person name="Tsui H.-C.T."/>
            <person name="Winkler M.E."/>
        </authorList>
    </citation>
    <scope>NUCLEOTIDE SEQUENCE</scope>
</reference>
<feature type="domain" description="NAD-dependent epimerase/dehydratase" evidence="3">
    <location>
        <begin position="22"/>
        <end position="188"/>
    </location>
</feature>
<sequence>MQQGHQVEGWEFMPNTIPDPSSYDWVVHLGAISDTTFSDVDQIIEQNYEYSLRLLQVCNTLGINFQYASSASVYGPTHHFTEDGLLFPQSPYAWSKYLFDRFVTQNLSEFDITVQGFRYFNVYGPYENHKKEQASPYTKFINQAKENKVIQIFENSENYFRDFICVEDVCKVHKKMMQTTSEGIYNIGTGNPVSFYAIAKAVASKYQVDIEYIPMPDNLKLQYQKYTNADLSKLNSIIDINWINIVDYINEY</sequence>
<evidence type="ECO:0000313" key="4">
    <source>
        <dbReference type="EMBL" id="SVA63660.1"/>
    </source>
</evidence>
<dbReference type="AlphaFoldDB" id="A0A381XGB4"/>
<proteinExistence type="predicted"/>
<accession>A0A381XGB4</accession>